<organism evidence="2 3">
    <name type="scientific">candidate division WOR_3 bacterium SM1_77</name>
    <dbReference type="NCBI Taxonomy" id="1703778"/>
    <lineage>
        <taxon>Bacteria</taxon>
        <taxon>Bacteria division WOR-3</taxon>
    </lineage>
</organism>
<protein>
    <recommendedName>
        <fullName evidence="4">DUF736 domain-containing protein</fullName>
    </recommendedName>
</protein>
<dbReference type="AlphaFoldDB" id="A0A0S8K121"/>
<reference evidence="2 3" key="1">
    <citation type="journal article" date="2015" name="Microbiome">
        <title>Genomic resolution of linkages in carbon, nitrogen, and sulfur cycling among widespread estuary sediment bacteria.</title>
        <authorList>
            <person name="Baker B.J."/>
            <person name="Lazar C.S."/>
            <person name="Teske A.P."/>
            <person name="Dick G.J."/>
        </authorList>
    </citation>
    <scope>NUCLEOTIDE SEQUENCE [LARGE SCALE GENOMIC DNA]</scope>
    <source>
        <strain evidence="2">SM1_77</strain>
    </source>
</reference>
<evidence type="ECO:0000256" key="1">
    <source>
        <dbReference type="SAM" id="MobiDB-lite"/>
    </source>
</evidence>
<comment type="caution">
    <text evidence="2">The sequence shown here is derived from an EMBL/GenBank/DDBJ whole genome shotgun (WGS) entry which is preliminary data.</text>
</comment>
<sequence length="79" mass="8487">MPQYNNIAIFKNLKAGDNPKAPSHNVTIEFADGTKWRGGLWPRTSKAGLQYLSGNLEPDTGGGGARNSAQAADDDLVDW</sequence>
<gene>
    <name evidence="2" type="ORF">AMJ74_01975</name>
</gene>
<feature type="region of interest" description="Disordered" evidence="1">
    <location>
        <begin position="53"/>
        <end position="79"/>
    </location>
</feature>
<evidence type="ECO:0000313" key="3">
    <source>
        <dbReference type="Proteomes" id="UP000050975"/>
    </source>
</evidence>
<dbReference type="EMBL" id="LJVE01000022">
    <property type="protein sequence ID" value="KPL15155.1"/>
    <property type="molecule type" value="Genomic_DNA"/>
</dbReference>
<accession>A0A0S8K121</accession>
<dbReference type="Proteomes" id="UP000050975">
    <property type="component" value="Unassembled WGS sequence"/>
</dbReference>
<name>A0A0S8K121_UNCW3</name>
<proteinExistence type="predicted"/>
<evidence type="ECO:0008006" key="4">
    <source>
        <dbReference type="Google" id="ProtNLM"/>
    </source>
</evidence>
<evidence type="ECO:0000313" key="2">
    <source>
        <dbReference type="EMBL" id="KPL15155.1"/>
    </source>
</evidence>